<organism evidence="1 2">
    <name type="scientific">Holdemanella hominis</name>
    <dbReference type="NCBI Taxonomy" id="2764327"/>
    <lineage>
        <taxon>Bacteria</taxon>
        <taxon>Bacillati</taxon>
        <taxon>Bacillota</taxon>
        <taxon>Erysipelotrichia</taxon>
        <taxon>Erysipelotrichales</taxon>
        <taxon>Erysipelotrichaceae</taxon>
        <taxon>Holdemanella</taxon>
    </lineage>
</organism>
<dbReference type="RefSeq" id="WP_186999801.1">
    <property type="nucleotide sequence ID" value="NZ_JACRWH010000093.1"/>
</dbReference>
<dbReference type="EMBL" id="JACRWH010000093">
    <property type="protein sequence ID" value="MBC6013369.1"/>
    <property type="molecule type" value="Genomic_DNA"/>
</dbReference>
<reference evidence="1 2" key="1">
    <citation type="submission" date="2020-08" db="EMBL/GenBank/DDBJ databases">
        <authorList>
            <person name="Liu C."/>
            <person name="Sun Q."/>
        </authorList>
    </citation>
    <scope>NUCLEOTIDE SEQUENCE [LARGE SCALE GENOMIC DNA]</scope>
    <source>
        <strain evidence="1 2">L34</strain>
    </source>
</reference>
<evidence type="ECO:0000313" key="2">
    <source>
        <dbReference type="Proteomes" id="UP000649075"/>
    </source>
</evidence>
<dbReference type="Proteomes" id="UP000649075">
    <property type="component" value="Unassembled WGS sequence"/>
</dbReference>
<sequence length="311" mass="36234">MKTDVFGLTINYKSWDKKQALPLYVAGNYEIDEAIVSNNRFIVMRPIGDLPTLPAMKKHIEKIQKIDDVPVAFYLKNLSDFRRKGMLESNIPFMTEKQVFLPFIGTLLMEEKNNALYKEKFMFSTQQLFLMYLYNRQNKLYVANVGKKLPYSAMTLSRAVKQLEASDLFLVYKDGVNKVIESKYDRRELFERAKPFLLDPVRKYGYIEKSRIDENMVLASESALAKNSMLNPSKLITYAIDEQKMDINQMENELVDPNKQIRLELWGYDPKLFSDDNVADGLSVALSLREIVDERIEEAIDECIERELNEK</sequence>
<comment type="caution">
    <text evidence="1">The sequence shown here is derived from an EMBL/GenBank/DDBJ whole genome shotgun (WGS) entry which is preliminary data.</text>
</comment>
<evidence type="ECO:0000313" key="1">
    <source>
        <dbReference type="EMBL" id="MBC6013369.1"/>
    </source>
</evidence>
<gene>
    <name evidence="1" type="ORF">H8911_11845</name>
</gene>
<accession>A0ABR7KKV4</accession>
<keyword evidence="2" id="KW-1185">Reference proteome</keyword>
<name>A0ABR7KKV4_9FIRM</name>
<proteinExistence type="predicted"/>
<protein>
    <submittedName>
        <fullName evidence="1">MarR family transcriptional regulator</fullName>
    </submittedName>
</protein>